<comment type="cofactor">
    <cofactor evidence="1">
        <name>Mn(2+)</name>
        <dbReference type="ChEBI" id="CHEBI:29035"/>
    </cofactor>
</comment>
<evidence type="ECO:0000256" key="3">
    <source>
        <dbReference type="ARBA" id="ARBA00022723"/>
    </source>
</evidence>
<dbReference type="GO" id="GO:0010945">
    <property type="term" value="F:coenzyme A diphosphatase activity"/>
    <property type="evidence" value="ECO:0007669"/>
    <property type="project" value="InterPro"/>
</dbReference>
<comment type="caution">
    <text evidence="8">The sequence shown here is derived from an EMBL/GenBank/DDBJ whole genome shotgun (WGS) entry which is preliminary data.</text>
</comment>
<keyword evidence="4" id="KW-0378">Hydrolase</keyword>
<dbReference type="InterPro" id="IPR000086">
    <property type="entry name" value="NUDIX_hydrolase_dom"/>
</dbReference>
<sequence length="196" mass="22165">MKSPHAALSCAQVIARFNLSAAPSSFVPIHPKRRSAVVMLLSESEHGAQVLLCKRGAHLRHHPSQLCFPGGKQEREDKTLAHTALRELHEELNIDSKDVTIIGRLDEVSTLNDMSITPYLAQLRAGARWQIDQNEVEAAFFVPLAELLATQNWQSLRVERQQKNLHFRVFKTPYGLLWGATERIIERFTKRLGPIS</sequence>
<evidence type="ECO:0000256" key="5">
    <source>
        <dbReference type="ARBA" id="ARBA00022842"/>
    </source>
</evidence>
<name>A0A5S3Z0J1_9GAMM</name>
<dbReference type="AlphaFoldDB" id="A0A5S3Z0J1"/>
<dbReference type="Gene3D" id="3.90.79.10">
    <property type="entry name" value="Nucleoside Triphosphate Pyrophosphohydrolase"/>
    <property type="match status" value="1"/>
</dbReference>
<dbReference type="PANTHER" id="PTHR12992:SF11">
    <property type="entry name" value="MITOCHONDRIAL COENZYME A DIPHOSPHATASE NUDT8"/>
    <property type="match status" value="1"/>
</dbReference>
<dbReference type="EMBL" id="PNCG01000019">
    <property type="protein sequence ID" value="TMP85784.1"/>
    <property type="molecule type" value="Genomic_DNA"/>
</dbReference>
<evidence type="ECO:0000313" key="9">
    <source>
        <dbReference type="Proteomes" id="UP000305874"/>
    </source>
</evidence>
<keyword evidence="3" id="KW-0479">Metal-binding</keyword>
<evidence type="ECO:0000256" key="1">
    <source>
        <dbReference type="ARBA" id="ARBA00001936"/>
    </source>
</evidence>
<accession>A0A5S3Z0J1</accession>
<dbReference type="PANTHER" id="PTHR12992">
    <property type="entry name" value="NUDIX HYDROLASE"/>
    <property type="match status" value="1"/>
</dbReference>
<comment type="cofactor">
    <cofactor evidence="2">
        <name>Mg(2+)</name>
        <dbReference type="ChEBI" id="CHEBI:18420"/>
    </cofactor>
</comment>
<keyword evidence="6" id="KW-0464">Manganese</keyword>
<evidence type="ECO:0000256" key="4">
    <source>
        <dbReference type="ARBA" id="ARBA00022801"/>
    </source>
</evidence>
<dbReference type="CDD" id="cd03426">
    <property type="entry name" value="NUDIX_CoAse_Nudt7"/>
    <property type="match status" value="1"/>
</dbReference>
<evidence type="ECO:0000259" key="7">
    <source>
        <dbReference type="PROSITE" id="PS51462"/>
    </source>
</evidence>
<evidence type="ECO:0000256" key="2">
    <source>
        <dbReference type="ARBA" id="ARBA00001946"/>
    </source>
</evidence>
<feature type="domain" description="Nudix hydrolase" evidence="7">
    <location>
        <begin position="31"/>
        <end position="163"/>
    </location>
</feature>
<dbReference type="SUPFAM" id="SSF55811">
    <property type="entry name" value="Nudix"/>
    <property type="match status" value="1"/>
</dbReference>
<organism evidence="8 9">
    <name type="scientific">Pseudoalteromonas ruthenica</name>
    <dbReference type="NCBI Taxonomy" id="151081"/>
    <lineage>
        <taxon>Bacteria</taxon>
        <taxon>Pseudomonadati</taxon>
        <taxon>Pseudomonadota</taxon>
        <taxon>Gammaproteobacteria</taxon>
        <taxon>Alteromonadales</taxon>
        <taxon>Pseudoalteromonadaceae</taxon>
        <taxon>Pseudoalteromonas</taxon>
    </lineage>
</organism>
<evidence type="ECO:0000313" key="8">
    <source>
        <dbReference type="EMBL" id="TMP85784.1"/>
    </source>
</evidence>
<dbReference type="GO" id="GO:0046872">
    <property type="term" value="F:metal ion binding"/>
    <property type="evidence" value="ECO:0007669"/>
    <property type="project" value="UniProtKB-KW"/>
</dbReference>
<dbReference type="InterPro" id="IPR045121">
    <property type="entry name" value="CoAse"/>
</dbReference>
<proteinExistence type="predicted"/>
<dbReference type="InterPro" id="IPR015797">
    <property type="entry name" value="NUDIX_hydrolase-like_dom_sf"/>
</dbReference>
<gene>
    <name evidence="8" type="ORF">CWC05_16930</name>
</gene>
<dbReference type="Pfam" id="PF00293">
    <property type="entry name" value="NUDIX"/>
    <property type="match status" value="1"/>
</dbReference>
<dbReference type="Proteomes" id="UP000305874">
    <property type="component" value="Unassembled WGS sequence"/>
</dbReference>
<evidence type="ECO:0000256" key="6">
    <source>
        <dbReference type="ARBA" id="ARBA00023211"/>
    </source>
</evidence>
<reference evidence="9" key="2">
    <citation type="submission" date="2019-06" db="EMBL/GenBank/DDBJ databases">
        <title>Co-occurence of chitin degradation, pigmentation and bioactivity in marine Pseudoalteromonas.</title>
        <authorList>
            <person name="Sonnenschein E.C."/>
            <person name="Bech P.K."/>
        </authorList>
    </citation>
    <scope>NUCLEOTIDE SEQUENCE [LARGE SCALE GENOMIC DNA]</scope>
    <source>
        <strain evidence="9">S2897</strain>
    </source>
</reference>
<dbReference type="PROSITE" id="PS51462">
    <property type="entry name" value="NUDIX"/>
    <property type="match status" value="1"/>
</dbReference>
<reference evidence="8 9" key="1">
    <citation type="submission" date="2017-12" db="EMBL/GenBank/DDBJ databases">
        <authorList>
            <person name="Paulsen S."/>
            <person name="Gram L.K."/>
        </authorList>
    </citation>
    <scope>NUCLEOTIDE SEQUENCE [LARGE SCALE GENOMIC DNA]</scope>
    <source>
        <strain evidence="8 9">S2897</strain>
    </source>
</reference>
<dbReference type="STRING" id="151081.TW72_05325"/>
<keyword evidence="5" id="KW-0460">Magnesium</keyword>
<protein>
    <submittedName>
        <fullName evidence="8">CoA pyrophosphatase</fullName>
    </submittedName>
</protein>